<proteinExistence type="predicted"/>
<dbReference type="RefSeq" id="WP_106010880.1">
    <property type="nucleotide sequence ID" value="NZ_PVXP01000086.1"/>
</dbReference>
<name>A0A2T0B915_9CLOT</name>
<dbReference type="OrthoDB" id="2972026at2"/>
<keyword evidence="4" id="KW-1185">Reference proteome</keyword>
<dbReference type="InterPro" id="IPR025377">
    <property type="entry name" value="DUF4367"/>
</dbReference>
<evidence type="ECO:0000313" key="4">
    <source>
        <dbReference type="Proteomes" id="UP000237798"/>
    </source>
</evidence>
<dbReference type="EMBL" id="PVXP01000086">
    <property type="protein sequence ID" value="PRR80386.1"/>
    <property type="molecule type" value="Genomic_DNA"/>
</dbReference>
<dbReference type="Pfam" id="PF14285">
    <property type="entry name" value="DUF4367"/>
    <property type="match status" value="1"/>
</dbReference>
<evidence type="ECO:0000313" key="3">
    <source>
        <dbReference type="EMBL" id="PRR80386.1"/>
    </source>
</evidence>
<organism evidence="3 4">
    <name type="scientific">Clostridium luticellarii</name>
    <dbReference type="NCBI Taxonomy" id="1691940"/>
    <lineage>
        <taxon>Bacteria</taxon>
        <taxon>Bacillati</taxon>
        <taxon>Bacillota</taxon>
        <taxon>Clostridia</taxon>
        <taxon>Eubacteriales</taxon>
        <taxon>Clostridiaceae</taxon>
        <taxon>Clostridium</taxon>
    </lineage>
</organism>
<gene>
    <name evidence="3" type="ORF">CLLU_33360</name>
</gene>
<feature type="signal peptide" evidence="1">
    <location>
        <begin position="1"/>
        <end position="27"/>
    </location>
</feature>
<comment type="caution">
    <text evidence="3">The sequence shown here is derived from an EMBL/GenBank/DDBJ whole genome shotgun (WGS) entry which is preliminary data.</text>
</comment>
<feature type="domain" description="DUF4367" evidence="2">
    <location>
        <begin position="98"/>
        <end position="184"/>
    </location>
</feature>
<sequence>MNKLKYKKIILAVTLISVMLIVTSVFAFNNIKESKNTNDSTSSNKTISSKNFNSRLTDFKTEDEINKNIKVKIKEPKYKHANMKQINVQGQRQNNSLGSFDLIMMTYKGDDEKYIRIQEAQDTGKPEDLLTNSKKISINDTDAWVYGDEKGDNYKQIMFWKNGTYYNVASDIKLNELIKVAESIE</sequence>
<keyword evidence="1" id="KW-0732">Signal</keyword>
<dbReference type="AlphaFoldDB" id="A0A2T0B915"/>
<evidence type="ECO:0000256" key="1">
    <source>
        <dbReference type="SAM" id="SignalP"/>
    </source>
</evidence>
<accession>A0A2T0B915</accession>
<evidence type="ECO:0000259" key="2">
    <source>
        <dbReference type="Pfam" id="PF14285"/>
    </source>
</evidence>
<dbReference type="Proteomes" id="UP000237798">
    <property type="component" value="Unassembled WGS sequence"/>
</dbReference>
<feature type="chain" id="PRO_5015667222" description="DUF4367 domain-containing protein" evidence="1">
    <location>
        <begin position="28"/>
        <end position="185"/>
    </location>
</feature>
<protein>
    <recommendedName>
        <fullName evidence="2">DUF4367 domain-containing protein</fullName>
    </recommendedName>
</protein>
<reference evidence="3 4" key="1">
    <citation type="submission" date="2018-03" db="EMBL/GenBank/DDBJ databases">
        <title>Genome sequence of Clostridium luticellarii DSM 29923.</title>
        <authorList>
            <person name="Poehlein A."/>
            <person name="Daniel R."/>
        </authorList>
    </citation>
    <scope>NUCLEOTIDE SEQUENCE [LARGE SCALE GENOMIC DNA]</scope>
    <source>
        <strain evidence="3 4">DSM 29923</strain>
    </source>
</reference>